<dbReference type="PANTHER" id="PTHR36984">
    <property type="entry name" value="CRISPR-ASSOCIATED ENDORIBONUCLEASE CAS6 1"/>
    <property type="match status" value="1"/>
</dbReference>
<dbReference type="CDD" id="cd21140">
    <property type="entry name" value="Cas6_I-like"/>
    <property type="match status" value="1"/>
</dbReference>
<dbReference type="InterPro" id="IPR010156">
    <property type="entry name" value="CRISPR-assoc_prot_Cas6"/>
</dbReference>
<feature type="domain" description="CRISPR associated protein Cas6 C-terminal" evidence="4">
    <location>
        <begin position="102"/>
        <end position="217"/>
    </location>
</feature>
<comment type="similarity">
    <text evidence="1">Belongs to the CRISPR-associated protein Cas6/Cse3/CasE family.</text>
</comment>
<dbReference type="PANTHER" id="PTHR36984:SF1">
    <property type="entry name" value="CRISPR-ASSOCIATED ENDORIBONUCLEASE CAS6 1"/>
    <property type="match status" value="1"/>
</dbReference>
<evidence type="ECO:0000313" key="5">
    <source>
        <dbReference type="EMBL" id="OIR12215.1"/>
    </source>
</evidence>
<reference evidence="5" key="1">
    <citation type="submission" date="2016-10" db="EMBL/GenBank/DDBJ databases">
        <title>Sequence of Gallionella enrichment culture.</title>
        <authorList>
            <person name="Poehlein A."/>
            <person name="Muehling M."/>
            <person name="Daniel R."/>
        </authorList>
    </citation>
    <scope>NUCLEOTIDE SEQUENCE</scope>
</reference>
<dbReference type="AlphaFoldDB" id="A0A1J5SUQ8"/>
<evidence type="ECO:0000256" key="1">
    <source>
        <dbReference type="ARBA" id="ARBA00005937"/>
    </source>
</evidence>
<evidence type="ECO:0000259" key="4">
    <source>
        <dbReference type="Pfam" id="PF01881"/>
    </source>
</evidence>
<dbReference type="GO" id="GO:0016788">
    <property type="term" value="F:hydrolase activity, acting on ester bonds"/>
    <property type="evidence" value="ECO:0007669"/>
    <property type="project" value="InterPro"/>
</dbReference>
<dbReference type="Gene3D" id="3.30.70.1890">
    <property type="match status" value="1"/>
</dbReference>
<dbReference type="InterPro" id="IPR049435">
    <property type="entry name" value="Cas_Cas6_C"/>
</dbReference>
<dbReference type="Gene3D" id="3.30.70.1900">
    <property type="match status" value="1"/>
</dbReference>
<comment type="caution">
    <text evidence="5">The sequence shown here is derived from an EMBL/GenBank/DDBJ whole genome shotgun (WGS) entry which is preliminary data.</text>
</comment>
<dbReference type="GO" id="GO:0003723">
    <property type="term" value="F:RNA binding"/>
    <property type="evidence" value="ECO:0007669"/>
    <property type="project" value="UniProtKB-KW"/>
</dbReference>
<accession>A0A1J5SUQ8</accession>
<evidence type="ECO:0000256" key="3">
    <source>
        <dbReference type="ARBA" id="ARBA00023118"/>
    </source>
</evidence>
<sequence>MRIFIRIRSDNKPVPFNYQPILTGAIHKWIGVNELHDKTSMYSFSWLDGGNKKGDHLIFEKETNFDFSSYDNNLLKKVIAGIQLDPTINYGLEVSEVVITKTPLFRDKEIFHVSSPVLVKRREQDKEIHFTYDQVETDHLLTETLKTKLRRAGLDDNNVHVAFDREYPGAKTKMVYYKNIGNKTSICPVIIEGSKEQIAFAWNVGVGNSTGIGFGALK</sequence>
<name>A0A1J5SUQ8_9ZZZZ</name>
<dbReference type="InterPro" id="IPR045747">
    <property type="entry name" value="CRISPR-assoc_prot_Cas6_N_sf"/>
</dbReference>
<organism evidence="5">
    <name type="scientific">mine drainage metagenome</name>
    <dbReference type="NCBI Taxonomy" id="410659"/>
    <lineage>
        <taxon>unclassified sequences</taxon>
        <taxon>metagenomes</taxon>
        <taxon>ecological metagenomes</taxon>
    </lineage>
</organism>
<protein>
    <submittedName>
        <fullName evidence="5">CRISPR associated protein Cas6</fullName>
    </submittedName>
</protein>
<dbReference type="NCBIfam" id="TIGR01877">
    <property type="entry name" value="cas_cas6"/>
    <property type="match status" value="1"/>
</dbReference>
<gene>
    <name evidence="5" type="ORF">GALL_64680</name>
</gene>
<keyword evidence="3" id="KW-0051">Antiviral defense</keyword>
<keyword evidence="2" id="KW-0694">RNA-binding</keyword>
<dbReference type="Pfam" id="PF01881">
    <property type="entry name" value="Cas_Cas6_C"/>
    <property type="match status" value="1"/>
</dbReference>
<evidence type="ECO:0000256" key="2">
    <source>
        <dbReference type="ARBA" id="ARBA00022884"/>
    </source>
</evidence>
<dbReference type="GO" id="GO:0051607">
    <property type="term" value="P:defense response to virus"/>
    <property type="evidence" value="ECO:0007669"/>
    <property type="project" value="UniProtKB-KW"/>
</dbReference>
<dbReference type="EMBL" id="MLJW01000018">
    <property type="protein sequence ID" value="OIR12215.1"/>
    <property type="molecule type" value="Genomic_DNA"/>
</dbReference>
<proteinExistence type="inferred from homology"/>